<dbReference type="EMBL" id="JAPMOS010000058">
    <property type="protein sequence ID" value="KAJ4456905.1"/>
    <property type="molecule type" value="Genomic_DNA"/>
</dbReference>
<proteinExistence type="predicted"/>
<evidence type="ECO:0000256" key="1">
    <source>
        <dbReference type="SAM" id="MobiDB-lite"/>
    </source>
</evidence>
<evidence type="ECO:0000313" key="2">
    <source>
        <dbReference type="EMBL" id="KAJ4456905.1"/>
    </source>
</evidence>
<keyword evidence="3" id="KW-1185">Reference proteome</keyword>
<sequence>MMYNRSRKPYSTVGLALILYFSPRDGEELCRLDGEHYTPDDERKTIDVWPNYMHITLGKIKCSPNRAMTADLTASPDRDPESCLDTQNRKYQEILDRVAEDERFAKLFDEPVFVTLQPQARAKSRGDGKTFVNYGAVVDPPVSSLLAQFADQVCRGLAAALPTRTASSSDPATYHVTVTNQATFPEAPRRRFCMHRIALGVAGNRYAVPTTTGPLHHPWEPPMVATAVRAEDAPPPEEKKKVTPEVGVDIPTGTLVVRATDPGVPAAATAPTAVPTVASMPPTAPVPSPVQS</sequence>
<dbReference type="Proteomes" id="UP001141327">
    <property type="component" value="Unassembled WGS sequence"/>
</dbReference>
<comment type="caution">
    <text evidence="2">The sequence shown here is derived from an EMBL/GenBank/DDBJ whole genome shotgun (WGS) entry which is preliminary data.</text>
</comment>
<evidence type="ECO:0008006" key="4">
    <source>
        <dbReference type="Google" id="ProtNLM"/>
    </source>
</evidence>
<feature type="compositionally biased region" description="Low complexity" evidence="1">
    <location>
        <begin position="260"/>
        <end position="281"/>
    </location>
</feature>
<feature type="compositionally biased region" description="Pro residues" evidence="1">
    <location>
        <begin position="282"/>
        <end position="292"/>
    </location>
</feature>
<feature type="region of interest" description="Disordered" evidence="1">
    <location>
        <begin position="260"/>
        <end position="292"/>
    </location>
</feature>
<gene>
    <name evidence="2" type="ORF">PAPYR_7720</name>
</gene>
<evidence type="ECO:0000313" key="3">
    <source>
        <dbReference type="Proteomes" id="UP001141327"/>
    </source>
</evidence>
<organism evidence="2 3">
    <name type="scientific">Paratrimastix pyriformis</name>
    <dbReference type="NCBI Taxonomy" id="342808"/>
    <lineage>
        <taxon>Eukaryota</taxon>
        <taxon>Metamonada</taxon>
        <taxon>Preaxostyla</taxon>
        <taxon>Paratrimastigidae</taxon>
        <taxon>Paratrimastix</taxon>
    </lineage>
</organism>
<reference evidence="2" key="1">
    <citation type="journal article" date="2022" name="bioRxiv">
        <title>Genomics of Preaxostyla Flagellates Illuminates Evolutionary Transitions and the Path Towards Mitochondrial Loss.</title>
        <authorList>
            <person name="Novak L.V.F."/>
            <person name="Treitli S.C."/>
            <person name="Pyrih J."/>
            <person name="Halakuc P."/>
            <person name="Pipaliya S.V."/>
            <person name="Vacek V."/>
            <person name="Brzon O."/>
            <person name="Soukal P."/>
            <person name="Eme L."/>
            <person name="Dacks J.B."/>
            <person name="Karnkowska A."/>
            <person name="Elias M."/>
            <person name="Hampl V."/>
        </authorList>
    </citation>
    <scope>NUCLEOTIDE SEQUENCE</scope>
    <source>
        <strain evidence="2">RCP-MX</strain>
    </source>
</reference>
<name>A0ABQ8UHJ8_9EUKA</name>
<protein>
    <recommendedName>
        <fullName evidence="4">Protein kinase A anchor protein nuclear localisation signal domain-containing protein</fullName>
    </recommendedName>
</protein>
<accession>A0ABQ8UHJ8</accession>